<dbReference type="OrthoDB" id="7619296at2"/>
<evidence type="ECO:0000313" key="4">
    <source>
        <dbReference type="Proteomes" id="UP000027446"/>
    </source>
</evidence>
<sequence>MLRFFSILVLLAGLIVAGYGGARMLELYGPGNAMTKSAALESDMAEPAPAEEAFVEDEVMVEALPEAEPLPPGPEDEILAETASVPSLSRSVPAPTLDQPMSNPDGLSGSGSAAAESMARVEVAPDVMAPTPSDAFLNNLKTVPVAHETPTTAEYKRPFEAVLAIDATGDSTAVDALPGHGNISEGTAQVSKTVEARLSGSGFAIKAMTPEQQTISPLTENTWRWSVTPLTAGNQELTFDIYAIDEGPAVPLRTFHNTVTVQVTGINRAIAFADQANPLAVFLGGIGSVLAGLFGAIKFVRRR</sequence>
<keyword evidence="4" id="KW-1185">Reference proteome</keyword>
<protein>
    <submittedName>
        <fullName evidence="3">Uncharacterized protein</fullName>
    </submittedName>
</protein>
<keyword evidence="2" id="KW-1133">Transmembrane helix</keyword>
<dbReference type="RefSeq" id="WP_035570641.1">
    <property type="nucleotide sequence ID" value="NZ_ARYH01000001.1"/>
</dbReference>
<feature type="transmembrane region" description="Helical" evidence="2">
    <location>
        <begin position="279"/>
        <end position="300"/>
    </location>
</feature>
<gene>
    <name evidence="3" type="ORF">HAD_09115</name>
</gene>
<name>A0A069E786_9PROT</name>
<evidence type="ECO:0000256" key="2">
    <source>
        <dbReference type="SAM" id="Phobius"/>
    </source>
</evidence>
<dbReference type="AlphaFoldDB" id="A0A069E786"/>
<evidence type="ECO:0000256" key="1">
    <source>
        <dbReference type="SAM" id="MobiDB-lite"/>
    </source>
</evidence>
<dbReference type="Proteomes" id="UP000027446">
    <property type="component" value="Unassembled WGS sequence"/>
</dbReference>
<keyword evidence="2" id="KW-0812">Transmembrane</keyword>
<accession>A0A069E786</accession>
<evidence type="ECO:0000313" key="3">
    <source>
        <dbReference type="EMBL" id="KCZ85834.1"/>
    </source>
</evidence>
<reference evidence="3 4" key="1">
    <citation type="journal article" date="2014" name="Antonie Van Leeuwenhoek">
        <title>Hyphomonas beringensis sp. nov. and Hyphomonas chukchiensis sp. nov., isolated from surface seawater of the Bering Sea and Chukchi Sea.</title>
        <authorList>
            <person name="Li C."/>
            <person name="Lai Q."/>
            <person name="Li G."/>
            <person name="Dong C."/>
            <person name="Wang J."/>
            <person name="Liao Y."/>
            <person name="Shao Z."/>
        </authorList>
    </citation>
    <scope>NUCLEOTIDE SEQUENCE [LARGE SCALE GENOMIC DNA]</scope>
    <source>
        <strain evidence="3 4">MHS-3</strain>
    </source>
</reference>
<dbReference type="PATRIC" id="fig|1280949.3.peg.1860"/>
<dbReference type="EMBL" id="ARYH01000001">
    <property type="protein sequence ID" value="KCZ85834.1"/>
    <property type="molecule type" value="Genomic_DNA"/>
</dbReference>
<keyword evidence="2" id="KW-0472">Membrane</keyword>
<dbReference type="eggNOG" id="ENOG5033AG3">
    <property type="taxonomic scope" value="Bacteria"/>
</dbReference>
<feature type="region of interest" description="Disordered" evidence="1">
    <location>
        <begin position="85"/>
        <end position="113"/>
    </location>
</feature>
<comment type="caution">
    <text evidence="3">The sequence shown here is derived from an EMBL/GenBank/DDBJ whole genome shotgun (WGS) entry which is preliminary data.</text>
</comment>
<proteinExistence type="predicted"/>
<dbReference type="STRING" id="1280949.HAD_09115"/>
<organism evidence="3 4">
    <name type="scientific">Hyphomonas adhaerens MHS-3</name>
    <dbReference type="NCBI Taxonomy" id="1280949"/>
    <lineage>
        <taxon>Bacteria</taxon>
        <taxon>Pseudomonadati</taxon>
        <taxon>Pseudomonadota</taxon>
        <taxon>Alphaproteobacteria</taxon>
        <taxon>Hyphomonadales</taxon>
        <taxon>Hyphomonadaceae</taxon>
        <taxon>Hyphomonas</taxon>
    </lineage>
</organism>